<dbReference type="PANTHER" id="PTHR12128">
    <property type="entry name" value="DIHYDRODIPICOLINATE SYNTHASE"/>
    <property type="match status" value="1"/>
</dbReference>
<evidence type="ECO:0000256" key="2">
    <source>
        <dbReference type="PIRNR" id="PIRNR001365"/>
    </source>
</evidence>
<dbReference type="Gene3D" id="3.20.20.70">
    <property type="entry name" value="Aldolase class I"/>
    <property type="match status" value="1"/>
</dbReference>
<evidence type="ECO:0000256" key="1">
    <source>
        <dbReference type="ARBA" id="ARBA00023239"/>
    </source>
</evidence>
<keyword evidence="4" id="KW-1185">Reference proteome</keyword>
<dbReference type="InterPro" id="IPR002220">
    <property type="entry name" value="DapA-like"/>
</dbReference>
<dbReference type="InterPro" id="IPR013785">
    <property type="entry name" value="Aldolase_TIM"/>
</dbReference>
<keyword evidence="1 2" id="KW-0456">Lyase</keyword>
<reference evidence="4" key="1">
    <citation type="journal article" date="2019" name="Int. J. Syst. Evol. Microbiol.">
        <title>The Global Catalogue of Microorganisms (GCM) 10K type strain sequencing project: providing services to taxonomists for standard genome sequencing and annotation.</title>
        <authorList>
            <consortium name="The Broad Institute Genomics Platform"/>
            <consortium name="The Broad Institute Genome Sequencing Center for Infectious Disease"/>
            <person name="Wu L."/>
            <person name="Ma J."/>
        </authorList>
    </citation>
    <scope>NUCLEOTIDE SEQUENCE [LARGE SCALE GENOMIC DNA]</scope>
    <source>
        <strain evidence="4">NBRC 112416</strain>
    </source>
</reference>
<dbReference type="EMBL" id="BSNS01000011">
    <property type="protein sequence ID" value="GLQ55420.1"/>
    <property type="molecule type" value="Genomic_DNA"/>
</dbReference>
<dbReference type="Pfam" id="PF00701">
    <property type="entry name" value="DHDPS"/>
    <property type="match status" value="1"/>
</dbReference>
<evidence type="ECO:0000313" key="4">
    <source>
        <dbReference type="Proteomes" id="UP001156691"/>
    </source>
</evidence>
<dbReference type="RefSeq" id="WP_284340830.1">
    <property type="nucleotide sequence ID" value="NZ_BSNS01000011.1"/>
</dbReference>
<comment type="similarity">
    <text evidence="2">Belongs to the DapA family.</text>
</comment>
<dbReference type="Proteomes" id="UP001156691">
    <property type="component" value="Unassembled WGS sequence"/>
</dbReference>
<dbReference type="PIRSF" id="PIRSF001365">
    <property type="entry name" value="DHDPS"/>
    <property type="match status" value="1"/>
</dbReference>
<protein>
    <submittedName>
        <fullName evidence="3">Dihydrodipicolinate synthase family protein</fullName>
    </submittedName>
</protein>
<dbReference type="CDD" id="cd00408">
    <property type="entry name" value="DHDPS-like"/>
    <property type="match status" value="1"/>
</dbReference>
<dbReference type="SUPFAM" id="SSF51569">
    <property type="entry name" value="Aldolase"/>
    <property type="match status" value="1"/>
</dbReference>
<organism evidence="3 4">
    <name type="scientific">Devosia nitrariae</name>
    <dbReference type="NCBI Taxonomy" id="2071872"/>
    <lineage>
        <taxon>Bacteria</taxon>
        <taxon>Pseudomonadati</taxon>
        <taxon>Pseudomonadota</taxon>
        <taxon>Alphaproteobacteria</taxon>
        <taxon>Hyphomicrobiales</taxon>
        <taxon>Devosiaceae</taxon>
        <taxon>Devosia</taxon>
    </lineage>
</organism>
<dbReference type="SMART" id="SM01130">
    <property type="entry name" value="DHDPS"/>
    <property type="match status" value="1"/>
</dbReference>
<dbReference type="PANTHER" id="PTHR12128:SF19">
    <property type="entry name" value="5-DEHYDRO-4-DEOXYGLUCARATE DEHYDRATASE 2-RELATED"/>
    <property type="match status" value="1"/>
</dbReference>
<sequence length="307" mass="32198">MSEAITKVRRALTGISGVPVTPYGGSGALDGAALKALIGRLSRSGVHNLMAAGNTGEFFALALEEIGEVHRLTIEAAHEGTSIVSAAVGRSLADAKRLARDAIAAGADAIMGHHPMDPFAAPAAQARYFLALADSSTVPVIAYVRSDTFSIADFKLLAAHENVAGIKFASNNLMLLGEAIRATAEYPTVWVCGLAEGWAPPFYAMGARGFTSGLVNVFPELSLAIHKALEANDYARARSLIAPIAGFEALRTKYSNGANVTVVKEALEIMGESAGPVRMPGLEALNEEERATLREIVSRVRSINPSA</sequence>
<evidence type="ECO:0000313" key="3">
    <source>
        <dbReference type="EMBL" id="GLQ55420.1"/>
    </source>
</evidence>
<comment type="caution">
    <text evidence="3">The sequence shown here is derived from an EMBL/GenBank/DDBJ whole genome shotgun (WGS) entry which is preliminary data.</text>
</comment>
<proteinExistence type="inferred from homology"/>
<name>A0ABQ5W734_9HYPH</name>
<gene>
    <name evidence="3" type="primary">dapA_1</name>
    <name evidence="3" type="ORF">GCM10010862_26790</name>
</gene>
<accession>A0ABQ5W734</accession>